<dbReference type="RefSeq" id="WP_278524246.1">
    <property type="nucleotide sequence ID" value="NZ_JADIIN010000075.1"/>
</dbReference>
<evidence type="ECO:0000256" key="2">
    <source>
        <dbReference type="SAM" id="Phobius"/>
    </source>
</evidence>
<sequence>MVKEMEVKVKANVDPDKLDEFKAQLDEIKNTDYDVSIDYYSLEEAKQSTDDFKQSTDEAKGASEENAGANAASMDSYVDLSSAIHDVIGAAESFINEIWSYIDAAGSLEDTNNRIADTFGMMGESGLDSTSELGSAVSDLSDKLGITKGEAKSVLDNLSLFGINTGNMEGVTQGFAGLAYILGTDVPGAVSAAQRSIQMGTVRFTGDTGKMFTALAKQKNMSQEEFKEYFKGLDEQGRLALFEAFGRSEQGKEYAKKYSESWGETKKQLDATWSKIEAGIGKALKPIFDALIPIIDLITEAKDTFDDWTGGASNYALAALILAGAIIGIGIALYTLIPALMGAAAGFLAVTVAGAPLWAIVLAITAIALALVWLYNNNKEFKSFIDGIGKGLGDAFNWLMEVLGKIQSDLEAVFAPLIQAWNDLYAAFQPVRDALNAFFSGGEGSAVIDTLTMIGEGLIQFMLMPIRMIIGVVVPLLTFLLQFITILVQLATGQITFQQAVSQVWNSIKQLVTNVLKNIANSVPTVITNIVNYFKGLPAKIMSAISSLSGQFLNYFTNLATEAWKSVTNVFGGGGNSGDVTETLKTGYGLTSAQIINQYGLLDLDSGMDAIEKINKGINRRDNIRSV</sequence>
<reference evidence="3" key="1">
    <citation type="submission" date="2020-10" db="EMBL/GenBank/DDBJ databases">
        <title>Dehalococcoides mccartyi of a TCE/Cr reducing biochatode.</title>
        <authorList>
            <person name="Matturro B."/>
        </authorList>
    </citation>
    <scope>NUCLEOTIDE SEQUENCE</scope>
    <source>
        <strain evidence="3">Bin4</strain>
    </source>
</reference>
<accession>A0A843AG01</accession>
<gene>
    <name evidence="3" type="ORF">ISP01_09545</name>
</gene>
<evidence type="ECO:0000313" key="4">
    <source>
        <dbReference type="Proteomes" id="UP000658733"/>
    </source>
</evidence>
<keyword evidence="2" id="KW-0472">Membrane</keyword>
<feature type="compositionally biased region" description="Basic and acidic residues" evidence="1">
    <location>
        <begin position="47"/>
        <end position="63"/>
    </location>
</feature>
<feature type="transmembrane region" description="Helical" evidence="2">
    <location>
        <begin position="343"/>
        <end position="375"/>
    </location>
</feature>
<organism evidence="3 4">
    <name type="scientific">Methanobrevibacter arboriphilus</name>
    <dbReference type="NCBI Taxonomy" id="39441"/>
    <lineage>
        <taxon>Archaea</taxon>
        <taxon>Methanobacteriati</taxon>
        <taxon>Methanobacteriota</taxon>
        <taxon>Methanomada group</taxon>
        <taxon>Methanobacteria</taxon>
        <taxon>Methanobacteriales</taxon>
        <taxon>Methanobacteriaceae</taxon>
        <taxon>Methanobrevibacter</taxon>
    </lineage>
</organism>
<keyword evidence="2" id="KW-1133">Transmembrane helix</keyword>
<protein>
    <recommendedName>
        <fullName evidence="5">Phage tail tape measure protein</fullName>
    </recommendedName>
</protein>
<dbReference type="EMBL" id="JADIIN010000075">
    <property type="protein sequence ID" value="MBF4469634.1"/>
    <property type="molecule type" value="Genomic_DNA"/>
</dbReference>
<name>A0A843AG01_METAZ</name>
<feature type="region of interest" description="Disordered" evidence="1">
    <location>
        <begin position="47"/>
        <end position="68"/>
    </location>
</feature>
<comment type="caution">
    <text evidence="3">The sequence shown here is derived from an EMBL/GenBank/DDBJ whole genome shotgun (WGS) entry which is preliminary data.</text>
</comment>
<feature type="transmembrane region" description="Helical" evidence="2">
    <location>
        <begin position="468"/>
        <end position="491"/>
    </location>
</feature>
<feature type="transmembrane region" description="Helical" evidence="2">
    <location>
        <begin position="315"/>
        <end position="337"/>
    </location>
</feature>
<evidence type="ECO:0000313" key="3">
    <source>
        <dbReference type="EMBL" id="MBF4469634.1"/>
    </source>
</evidence>
<proteinExistence type="predicted"/>
<dbReference type="Proteomes" id="UP000658733">
    <property type="component" value="Unassembled WGS sequence"/>
</dbReference>
<evidence type="ECO:0000256" key="1">
    <source>
        <dbReference type="SAM" id="MobiDB-lite"/>
    </source>
</evidence>
<keyword evidence="2" id="KW-0812">Transmembrane</keyword>
<dbReference type="AlphaFoldDB" id="A0A843AG01"/>
<evidence type="ECO:0008006" key="5">
    <source>
        <dbReference type="Google" id="ProtNLM"/>
    </source>
</evidence>